<dbReference type="PROSITE" id="PS51186">
    <property type="entry name" value="GNAT"/>
    <property type="match status" value="1"/>
</dbReference>
<dbReference type="Proteomes" id="UP001163336">
    <property type="component" value="Chromosome"/>
</dbReference>
<dbReference type="CDD" id="cd04301">
    <property type="entry name" value="NAT_SF"/>
    <property type="match status" value="1"/>
</dbReference>
<keyword evidence="1" id="KW-0808">Transferase</keyword>
<name>A0ABM8C5K2_9BURK</name>
<evidence type="ECO:0000256" key="1">
    <source>
        <dbReference type="ARBA" id="ARBA00022679"/>
    </source>
</evidence>
<dbReference type="InterPro" id="IPR016181">
    <property type="entry name" value="Acyl_CoA_acyltransferase"/>
</dbReference>
<evidence type="ECO:0000259" key="2">
    <source>
        <dbReference type="PROSITE" id="PS51186"/>
    </source>
</evidence>
<protein>
    <submittedName>
        <fullName evidence="3">N-acetyltransferase</fullName>
    </submittedName>
</protein>
<evidence type="ECO:0000313" key="4">
    <source>
        <dbReference type="Proteomes" id="UP001163336"/>
    </source>
</evidence>
<feature type="domain" description="N-acetyltransferase" evidence="2">
    <location>
        <begin position="1"/>
        <end position="156"/>
    </location>
</feature>
<dbReference type="InterPro" id="IPR050769">
    <property type="entry name" value="NAT_camello-type"/>
</dbReference>
<gene>
    <name evidence="3" type="ORF">MasN3_19980</name>
</gene>
<reference evidence="3" key="1">
    <citation type="submission" date="2022-11" db="EMBL/GenBank/DDBJ databases">
        <title>Isolation and characterization of PLA-degrading bacterium Massilia sp. from Antarctic soil.</title>
        <authorList>
            <person name="Sato K."/>
            <person name="Gomez-Fuentes C."/>
            <person name="Ahmad S.A."/>
            <person name="Zulkharnain A."/>
        </authorList>
    </citation>
    <scope>NUCLEOTIDE SEQUENCE</scope>
    <source>
        <strain evidence="3">N-3</strain>
    </source>
</reference>
<evidence type="ECO:0000313" key="3">
    <source>
        <dbReference type="EMBL" id="BDT58504.1"/>
    </source>
</evidence>
<accession>A0ABM8C5K2</accession>
<dbReference type="Gene3D" id="3.40.630.30">
    <property type="match status" value="1"/>
</dbReference>
<keyword evidence="4" id="KW-1185">Reference proteome</keyword>
<dbReference type="EMBL" id="AP026966">
    <property type="protein sequence ID" value="BDT58504.1"/>
    <property type="molecule type" value="Genomic_DNA"/>
</dbReference>
<dbReference type="PANTHER" id="PTHR13947">
    <property type="entry name" value="GNAT FAMILY N-ACETYLTRANSFERASE"/>
    <property type="match status" value="1"/>
</dbReference>
<dbReference type="Pfam" id="PF13508">
    <property type="entry name" value="Acetyltransf_7"/>
    <property type="match status" value="1"/>
</dbReference>
<dbReference type="PANTHER" id="PTHR13947:SF37">
    <property type="entry name" value="LD18367P"/>
    <property type="match status" value="1"/>
</dbReference>
<proteinExistence type="predicted"/>
<organism evidence="3 4">
    <name type="scientific">Massilia varians</name>
    <dbReference type="NCBI Taxonomy" id="457921"/>
    <lineage>
        <taxon>Bacteria</taxon>
        <taxon>Pseudomonadati</taxon>
        <taxon>Pseudomonadota</taxon>
        <taxon>Betaproteobacteria</taxon>
        <taxon>Burkholderiales</taxon>
        <taxon>Oxalobacteraceae</taxon>
        <taxon>Telluria group</taxon>
        <taxon>Massilia</taxon>
    </lineage>
</organism>
<dbReference type="InterPro" id="IPR000182">
    <property type="entry name" value="GNAT_dom"/>
</dbReference>
<dbReference type="SUPFAM" id="SSF55729">
    <property type="entry name" value="Acyl-CoA N-acyltransferases (Nat)"/>
    <property type="match status" value="1"/>
</dbReference>
<sequence length="174" mass="18869">MIRHFQPQDRDAVNALACAAFAQYRHAYQDWPTFNERLARMADLAGQADLMVAESAGQVLGAVVHVGPRQPRSAVFPEDWSVIRMLVVAPAHRGRGVGQQLIAACLRCALRDRSPAVGLHTSPIMTTALRLYLHLGFTRDRALDPIHGVPYARHVLPAAGVQAALGRLAGPARG</sequence>